<dbReference type="PANTHER" id="PTHR43673:SF10">
    <property type="entry name" value="NADH DEHYDROGENASE_NAD(P)H NITROREDUCTASE XCC3605-RELATED"/>
    <property type="match status" value="1"/>
</dbReference>
<keyword evidence="2" id="KW-0521">NADP</keyword>
<accession>A0A1S6U7P9</accession>
<dbReference type="RefSeq" id="WP_226995998.1">
    <property type="nucleotide sequence ID" value="NZ_CP017258.1"/>
</dbReference>
<organism evidence="5 6">
    <name type="scientific">Campylobacter pinnipediorum subsp. caledonicus</name>
    <dbReference type="NCBI Taxonomy" id="1874362"/>
    <lineage>
        <taxon>Bacteria</taxon>
        <taxon>Pseudomonadati</taxon>
        <taxon>Campylobacterota</taxon>
        <taxon>Epsilonproteobacteria</taxon>
        <taxon>Campylobacterales</taxon>
        <taxon>Campylobacteraceae</taxon>
        <taxon>Campylobacter</taxon>
    </lineage>
</organism>
<dbReference type="NCBIfam" id="NF008275">
    <property type="entry name" value="PRK11053.1"/>
    <property type="match status" value="1"/>
</dbReference>
<dbReference type="PANTHER" id="PTHR43673">
    <property type="entry name" value="NAD(P)H NITROREDUCTASE YDGI-RELATED"/>
    <property type="match status" value="1"/>
</dbReference>
<dbReference type="Pfam" id="PF00881">
    <property type="entry name" value="Nitroreductase"/>
    <property type="match status" value="1"/>
</dbReference>
<feature type="domain" description="Nitroreductase" evidence="4">
    <location>
        <begin position="10"/>
        <end position="194"/>
    </location>
</feature>
<comment type="similarity">
    <text evidence="1">Belongs to the nitroreductase family.</text>
</comment>
<name>A0A1S6U7P9_9BACT</name>
<dbReference type="Gene3D" id="3.40.109.10">
    <property type="entry name" value="NADH Oxidase"/>
    <property type="match status" value="1"/>
</dbReference>
<dbReference type="SUPFAM" id="SSF55469">
    <property type="entry name" value="FMN-dependent nitroreductase-like"/>
    <property type="match status" value="1"/>
</dbReference>
<evidence type="ECO:0000313" key="6">
    <source>
        <dbReference type="Proteomes" id="UP000190868"/>
    </source>
</evidence>
<keyword evidence="3" id="KW-0560">Oxidoreductase</keyword>
<protein>
    <submittedName>
        <fullName evidence="5">Dihydropteridine reductase</fullName>
    </submittedName>
</protein>
<evidence type="ECO:0000256" key="1">
    <source>
        <dbReference type="ARBA" id="ARBA00007118"/>
    </source>
</evidence>
<dbReference type="InterPro" id="IPR000415">
    <property type="entry name" value="Nitroreductase-like"/>
</dbReference>
<dbReference type="CDD" id="cd02149">
    <property type="entry name" value="NfsB-like"/>
    <property type="match status" value="1"/>
</dbReference>
<evidence type="ECO:0000256" key="2">
    <source>
        <dbReference type="ARBA" id="ARBA00022857"/>
    </source>
</evidence>
<evidence type="ECO:0000256" key="3">
    <source>
        <dbReference type="ARBA" id="ARBA00023002"/>
    </source>
</evidence>
<dbReference type="Proteomes" id="UP000190868">
    <property type="component" value="Chromosome"/>
</dbReference>
<evidence type="ECO:0000259" key="4">
    <source>
        <dbReference type="Pfam" id="PF00881"/>
    </source>
</evidence>
<dbReference type="InterPro" id="IPR029479">
    <property type="entry name" value="Nitroreductase"/>
</dbReference>
<dbReference type="EMBL" id="CP017258">
    <property type="protein sequence ID" value="AQW87695.1"/>
    <property type="molecule type" value="Genomic_DNA"/>
</dbReference>
<dbReference type="InterPro" id="IPR033878">
    <property type="entry name" value="NfsB-like"/>
</dbReference>
<proteinExistence type="inferred from homology"/>
<dbReference type="AlphaFoldDB" id="A0A1S6U7P9"/>
<keyword evidence="6" id="KW-1185">Reference proteome</keyword>
<reference evidence="6" key="1">
    <citation type="submission" date="2016-09" db="EMBL/GenBank/DDBJ databases">
        <title>Comparative genomics of the Campylobacter concisus group.</title>
        <authorList>
            <person name="Miller W.G."/>
            <person name="Yee E."/>
            <person name="Chapman M.H."/>
            <person name="Huynh S."/>
            <person name="Bono J.L."/>
            <person name="On S.L.W."/>
            <person name="StLeger J."/>
            <person name="Foster G."/>
            <person name="Parker C.T."/>
        </authorList>
    </citation>
    <scope>NUCLEOTIDE SEQUENCE [LARGE SCALE GENOMIC DNA]</scope>
    <source>
        <strain evidence="6">RM18021</strain>
    </source>
</reference>
<evidence type="ECO:0000313" key="5">
    <source>
        <dbReference type="EMBL" id="AQW87695.1"/>
    </source>
</evidence>
<gene>
    <name evidence="5" type="ORF">CPIN18021_0886</name>
</gene>
<sequence>MRSIRDIMNERYTTKVFDSNKKISDEDFDQIESILELTPTSTNLQPLYFVIASNDESKARISKATQGQFEFNLKKIQNASHIIVFCSKCFVEDAHLQNVIEQEDADGRFLKPEFKDKVRQTREYFLNFHRFDLKDEAHWHAKQAYLSLGSVLMAAATLGIDTTAIEGFDSNALDNELKIRELGYTSQIILALGYKKENGDFNYTLPKSRLKKNLIIRKN</sequence>
<dbReference type="GO" id="GO:0016491">
    <property type="term" value="F:oxidoreductase activity"/>
    <property type="evidence" value="ECO:0007669"/>
    <property type="project" value="UniProtKB-KW"/>
</dbReference>